<dbReference type="InterPro" id="IPR032857">
    <property type="entry name" value="ALKBH4"/>
</dbReference>
<feature type="domain" description="Fe2OG dioxygenase" evidence="1">
    <location>
        <begin position="105"/>
        <end position="207"/>
    </location>
</feature>
<sequence length="209" mass="24259">MYDLFNPVPDDLDNIPSVNEEVDFSEIKGLQYIPSFITRSEEINLIGAINSEPWLDDLKRRVQHYGYKYDYRARSLNYSMFLGNLPVWVYPILRKIRHRNIIHEDADQLIVNEYLPGQGIANHVDCQPCFGETIFSLSLGSTCVMDFINIETKEVKSILLEPRSLIVMSDEARYKWSHGISGRKSDVYRGKTISRTTRISLTFRKVIFS</sequence>
<name>A0A1N7HST8_9FLAO</name>
<keyword evidence="5" id="KW-1185">Reference proteome</keyword>
<proteinExistence type="predicted"/>
<keyword evidence="3" id="KW-0223">Dioxygenase</keyword>
<dbReference type="PROSITE" id="PS51471">
    <property type="entry name" value="FE2OG_OXY"/>
    <property type="match status" value="1"/>
</dbReference>
<dbReference type="STRING" id="112234.SAMN05421768_101113"/>
<evidence type="ECO:0000259" key="1">
    <source>
        <dbReference type="PROSITE" id="PS51471"/>
    </source>
</evidence>
<keyword evidence="3" id="KW-0560">Oxidoreductase</keyword>
<reference evidence="2 5" key="2">
    <citation type="submission" date="2018-11" db="EMBL/GenBank/DDBJ databases">
        <title>Proposal to divide the Flavobacteriaceae and reorganize its genera based on Amino Acid Identity values calculated from whole genome sequences.</title>
        <authorList>
            <person name="Nicholson A.C."/>
            <person name="Gulvik C.A."/>
            <person name="Whitney A.M."/>
            <person name="Humrighouse B.W."/>
            <person name="Bell M."/>
            <person name="Holmes B."/>
            <person name="Steigerwalt A.G."/>
            <person name="Villarma A."/>
            <person name="Sheth M."/>
            <person name="Batra D."/>
            <person name="Pryor J."/>
            <person name="Bernardet J.-F."/>
            <person name="Hugo C."/>
            <person name="Kampfer P."/>
            <person name="Newman J."/>
            <person name="McQuiston J.R."/>
        </authorList>
    </citation>
    <scope>NUCLEOTIDE SEQUENCE [LARGE SCALE GENOMIC DNA]</scope>
    <source>
        <strain evidence="2 5">DSM 16927</strain>
    </source>
</reference>
<dbReference type="KEGG" id="cjt:EG359_06220"/>
<dbReference type="PANTHER" id="PTHR12463">
    <property type="entry name" value="OXYGENASE-RELATED"/>
    <property type="match status" value="1"/>
</dbReference>
<dbReference type="Pfam" id="PF13532">
    <property type="entry name" value="2OG-FeII_Oxy_2"/>
    <property type="match status" value="1"/>
</dbReference>
<dbReference type="Proteomes" id="UP000279541">
    <property type="component" value="Chromosome"/>
</dbReference>
<accession>A0A1N7HST8</accession>
<dbReference type="Proteomes" id="UP000186106">
    <property type="component" value="Unassembled WGS sequence"/>
</dbReference>
<evidence type="ECO:0000313" key="5">
    <source>
        <dbReference type="Proteomes" id="UP000279541"/>
    </source>
</evidence>
<reference evidence="3 4" key="1">
    <citation type="submission" date="2017-01" db="EMBL/GenBank/DDBJ databases">
        <authorList>
            <person name="Mah S.A."/>
            <person name="Swanson W.J."/>
            <person name="Moy G.W."/>
            <person name="Vacquier V.D."/>
        </authorList>
    </citation>
    <scope>NUCLEOTIDE SEQUENCE [LARGE SCALE GENOMIC DNA]</scope>
    <source>
        <strain evidence="3 4">DSM 16927</strain>
    </source>
</reference>
<dbReference type="InterPro" id="IPR005123">
    <property type="entry name" value="Oxoglu/Fe-dep_dioxygenase_dom"/>
</dbReference>
<dbReference type="InterPro" id="IPR027450">
    <property type="entry name" value="AlkB-like"/>
</dbReference>
<dbReference type="OrthoDB" id="278699at2"/>
<dbReference type="PANTHER" id="PTHR12463:SF1">
    <property type="entry name" value="2-OXOGLUTARATE AND FE-DEPENDENT OXYGENASE FAMILY PROTEIN"/>
    <property type="match status" value="1"/>
</dbReference>
<dbReference type="RefSeq" id="WP_076350950.1">
    <property type="nucleotide sequence ID" value="NZ_CP033926.1"/>
</dbReference>
<dbReference type="SUPFAM" id="SSF51197">
    <property type="entry name" value="Clavaminate synthase-like"/>
    <property type="match status" value="1"/>
</dbReference>
<organism evidence="3 4">
    <name type="scientific">Chryseobacterium joostei</name>
    <dbReference type="NCBI Taxonomy" id="112234"/>
    <lineage>
        <taxon>Bacteria</taxon>
        <taxon>Pseudomonadati</taxon>
        <taxon>Bacteroidota</taxon>
        <taxon>Flavobacteriia</taxon>
        <taxon>Flavobacteriales</taxon>
        <taxon>Weeksellaceae</taxon>
        <taxon>Chryseobacterium group</taxon>
        <taxon>Chryseobacterium</taxon>
    </lineage>
</organism>
<evidence type="ECO:0000313" key="3">
    <source>
        <dbReference type="EMBL" id="SIS27902.1"/>
    </source>
</evidence>
<dbReference type="GO" id="GO:0032451">
    <property type="term" value="F:demethylase activity"/>
    <property type="evidence" value="ECO:0007669"/>
    <property type="project" value="TreeGrafter"/>
</dbReference>
<dbReference type="EMBL" id="CP033926">
    <property type="protein sequence ID" value="AZA99225.1"/>
    <property type="molecule type" value="Genomic_DNA"/>
</dbReference>
<evidence type="ECO:0000313" key="4">
    <source>
        <dbReference type="Proteomes" id="UP000186106"/>
    </source>
</evidence>
<dbReference type="GO" id="GO:0070988">
    <property type="term" value="P:demethylation"/>
    <property type="evidence" value="ECO:0007669"/>
    <property type="project" value="InterPro"/>
</dbReference>
<dbReference type="AlphaFoldDB" id="A0A1N7HST8"/>
<dbReference type="EMBL" id="FTNZ01000001">
    <property type="protein sequence ID" value="SIS27902.1"/>
    <property type="molecule type" value="Genomic_DNA"/>
</dbReference>
<gene>
    <name evidence="2" type="ORF">EG359_06220</name>
    <name evidence="3" type="ORF">SAMN05421768_101113</name>
</gene>
<dbReference type="Gene3D" id="2.60.120.590">
    <property type="entry name" value="Alpha-ketoglutarate-dependent dioxygenase AlkB-like"/>
    <property type="match status" value="1"/>
</dbReference>
<dbReference type="GO" id="GO:0051213">
    <property type="term" value="F:dioxygenase activity"/>
    <property type="evidence" value="ECO:0007669"/>
    <property type="project" value="UniProtKB-KW"/>
</dbReference>
<protein>
    <submittedName>
        <fullName evidence="3">Alkylated DNA repair dioxygenase AlkB</fullName>
    </submittedName>
    <submittedName>
        <fullName evidence="2">Alpha-ketoglutarate-dependent dioxygenase AlkB</fullName>
    </submittedName>
</protein>
<evidence type="ECO:0000313" key="2">
    <source>
        <dbReference type="EMBL" id="AZA99225.1"/>
    </source>
</evidence>
<dbReference type="InterPro" id="IPR037151">
    <property type="entry name" value="AlkB-like_sf"/>
</dbReference>